<evidence type="ECO:0000313" key="3">
    <source>
        <dbReference type="Proteomes" id="UP000034680"/>
    </source>
</evidence>
<dbReference type="GO" id="GO:0015629">
    <property type="term" value="C:actin cytoskeleton"/>
    <property type="evidence" value="ECO:0007669"/>
    <property type="project" value="TreeGrafter"/>
</dbReference>
<dbReference type="STRING" id="1214573.A0A0G2FPG6"/>
<dbReference type="SMART" id="SM00262">
    <property type="entry name" value="GEL"/>
    <property type="match status" value="2"/>
</dbReference>
<dbReference type="Proteomes" id="UP000034680">
    <property type="component" value="Unassembled WGS sequence"/>
</dbReference>
<reference evidence="2 3" key="1">
    <citation type="submission" date="2015-05" db="EMBL/GenBank/DDBJ databases">
        <title>Distinctive expansion of gene families associated with plant cell wall degradation and secondary metabolism in the genomes of grapevine trunk pathogens.</title>
        <authorList>
            <person name="Lawrence D.P."/>
            <person name="Travadon R."/>
            <person name="Rolshausen P.E."/>
            <person name="Baumgartner K."/>
        </authorList>
    </citation>
    <scope>NUCLEOTIDE SEQUENCE [LARGE SCALE GENOMIC DNA]</scope>
    <source>
        <strain evidence="2">DA912</strain>
    </source>
</reference>
<dbReference type="InterPro" id="IPR029006">
    <property type="entry name" value="ADF-H/Gelsolin-like_dom_sf"/>
</dbReference>
<dbReference type="GO" id="GO:0008154">
    <property type="term" value="P:actin polymerization or depolymerization"/>
    <property type="evidence" value="ECO:0007669"/>
    <property type="project" value="TreeGrafter"/>
</dbReference>
<gene>
    <name evidence="2" type="ORF">UCDDA912_g04059</name>
</gene>
<evidence type="ECO:0000259" key="1">
    <source>
        <dbReference type="Pfam" id="PF25480"/>
    </source>
</evidence>
<dbReference type="GO" id="GO:0005546">
    <property type="term" value="F:phosphatidylinositol-4,5-bisphosphate binding"/>
    <property type="evidence" value="ECO:0007669"/>
    <property type="project" value="TreeGrafter"/>
</dbReference>
<dbReference type="PANTHER" id="PTHR11977">
    <property type="entry name" value="VILLIN"/>
    <property type="match status" value="1"/>
</dbReference>
<dbReference type="PRINTS" id="PR00597">
    <property type="entry name" value="GELSOLIN"/>
</dbReference>
<reference evidence="2 3" key="2">
    <citation type="submission" date="2015-05" db="EMBL/GenBank/DDBJ databases">
        <authorList>
            <person name="Morales-Cruz A."/>
            <person name="Amrine K.C."/>
            <person name="Cantu D."/>
        </authorList>
    </citation>
    <scope>NUCLEOTIDE SEQUENCE [LARGE SCALE GENOMIC DNA]</scope>
    <source>
        <strain evidence="2">DA912</strain>
    </source>
</reference>
<name>A0A0G2FPG6_9PEZI</name>
<organism evidence="2 3">
    <name type="scientific">Diaporthe ampelina</name>
    <dbReference type="NCBI Taxonomy" id="1214573"/>
    <lineage>
        <taxon>Eukaryota</taxon>
        <taxon>Fungi</taxon>
        <taxon>Dikarya</taxon>
        <taxon>Ascomycota</taxon>
        <taxon>Pezizomycotina</taxon>
        <taxon>Sordariomycetes</taxon>
        <taxon>Sordariomycetidae</taxon>
        <taxon>Diaporthales</taxon>
        <taxon>Diaporthaceae</taxon>
        <taxon>Diaporthe</taxon>
    </lineage>
</organism>
<dbReference type="OrthoDB" id="6375767at2759"/>
<dbReference type="InterPro" id="IPR007122">
    <property type="entry name" value="Villin/Gelsolin"/>
</dbReference>
<dbReference type="GO" id="GO:0051015">
    <property type="term" value="F:actin filament binding"/>
    <property type="evidence" value="ECO:0007669"/>
    <property type="project" value="InterPro"/>
</dbReference>
<feature type="domain" description="DUF7904" evidence="1">
    <location>
        <begin position="1"/>
        <end position="74"/>
    </location>
</feature>
<dbReference type="GO" id="GO:0051016">
    <property type="term" value="P:barbed-end actin filament capping"/>
    <property type="evidence" value="ECO:0007669"/>
    <property type="project" value="TreeGrafter"/>
</dbReference>
<dbReference type="AlphaFoldDB" id="A0A0G2FPG6"/>
<comment type="caution">
    <text evidence="2">The sequence shown here is derived from an EMBL/GenBank/DDBJ whole genome shotgun (WGS) entry which is preliminary data.</text>
</comment>
<dbReference type="GO" id="GO:0005737">
    <property type="term" value="C:cytoplasm"/>
    <property type="evidence" value="ECO:0007669"/>
    <property type="project" value="TreeGrafter"/>
</dbReference>
<accession>A0A0G2FPG6</accession>
<proteinExistence type="predicted"/>
<evidence type="ECO:0000313" key="2">
    <source>
        <dbReference type="EMBL" id="KKY35921.1"/>
    </source>
</evidence>
<dbReference type="SUPFAM" id="SSF55753">
    <property type="entry name" value="Actin depolymerizing proteins"/>
    <property type="match status" value="3"/>
</dbReference>
<sequence length="336" mass="37529">MYICSHTFTNEARKRVSEVYFWAGDEVAPAVIEDAQLFVNKEAKSMGGTLLKMRQGKETAEFIQALGGIVITRRGSSNKYDSLASNILCGRQYMGQIVFDEVDFSSSTLCSGFPYLITQQGKCYLWKGKGAGVDELSCARLIGMDLALMGELVEMDEGQEPENFWDFFGGDRRASLSSADHWRLKPSYEKYCGRLFCSDSAAQNQVTEVNPFSQQDLSPDRIYVLDAFFEMYVIVGRYTQAQYGSFRNALDFAQEYAILAAGMEDRPFVPVSTVVMEGIPRDLRSCFRKWRDDLSPTKMLPPSSGGGVTPGRSLKRARSLRVVPLVQALQVLGNSE</sequence>
<dbReference type="EMBL" id="LCUC01000142">
    <property type="protein sequence ID" value="KKY35921.1"/>
    <property type="molecule type" value="Genomic_DNA"/>
</dbReference>
<dbReference type="Gene3D" id="3.40.20.10">
    <property type="entry name" value="Severin"/>
    <property type="match status" value="3"/>
</dbReference>
<dbReference type="GO" id="GO:0051014">
    <property type="term" value="P:actin filament severing"/>
    <property type="evidence" value="ECO:0007669"/>
    <property type="project" value="TreeGrafter"/>
</dbReference>
<dbReference type="InterPro" id="IPR057226">
    <property type="entry name" value="DUF7904"/>
</dbReference>
<dbReference type="Pfam" id="PF25480">
    <property type="entry name" value="DUF7904"/>
    <property type="match status" value="1"/>
</dbReference>
<protein>
    <submittedName>
        <fullName evidence="2">Putative gelsolin repeat protein</fullName>
    </submittedName>
</protein>
<keyword evidence="3" id="KW-1185">Reference proteome</keyword>
<dbReference type="PANTHER" id="PTHR11977:SF133">
    <property type="entry name" value="DUF4045 DOMAIN-CONTAINING PROTEIN"/>
    <property type="match status" value="1"/>
</dbReference>